<organism evidence="3 4">
    <name type="scientific">Microbacterium soli</name>
    <dbReference type="NCBI Taxonomy" id="446075"/>
    <lineage>
        <taxon>Bacteria</taxon>
        <taxon>Bacillati</taxon>
        <taxon>Actinomycetota</taxon>
        <taxon>Actinomycetes</taxon>
        <taxon>Micrococcales</taxon>
        <taxon>Microbacteriaceae</taxon>
        <taxon>Microbacterium</taxon>
    </lineage>
</organism>
<comment type="caution">
    <text evidence="3">The sequence shown here is derived from an EMBL/GenBank/DDBJ whole genome shotgun (WGS) entry which is preliminary data.</text>
</comment>
<comment type="similarity">
    <text evidence="1 2">Belongs to the enoyl-CoA hydratase/isomerase family.</text>
</comment>
<sequence length="252" mass="26321">MTEVELSYEGDSARLTLNRPARLNAFDLALAAQLLSAVEEVSASECSSLVIQSTGRAFCAGGDVRAMSDSGSPDEYLRRLTDDVHAAITVIRALPMTVIARVQGPVAGGGLGLMLAADVSIASDLATFTAGYGALGLSPDCGVSLQLPAAIGAQRARSFLLGMTPVDAQTAGDWGLVSRVVAHDALDTAVEEAVARARLIGAAAAGATKRLLDHTRWADGLEREAELISHLAATTARHRIDRYGARRVRSGR</sequence>
<dbReference type="SUPFAM" id="SSF52096">
    <property type="entry name" value="ClpP/crotonase"/>
    <property type="match status" value="1"/>
</dbReference>
<dbReference type="CDD" id="cd06558">
    <property type="entry name" value="crotonase-like"/>
    <property type="match status" value="1"/>
</dbReference>
<dbReference type="Gene3D" id="3.90.226.10">
    <property type="entry name" value="2-enoyl-CoA Hydratase, Chain A, domain 1"/>
    <property type="match status" value="1"/>
</dbReference>
<dbReference type="EMBL" id="BAABCP010000001">
    <property type="protein sequence ID" value="GAA3938374.1"/>
    <property type="molecule type" value="Genomic_DNA"/>
</dbReference>
<keyword evidence="4" id="KW-1185">Reference proteome</keyword>
<proteinExistence type="inferred from homology"/>
<evidence type="ECO:0000313" key="3">
    <source>
        <dbReference type="EMBL" id="GAA3938374.1"/>
    </source>
</evidence>
<protein>
    <submittedName>
        <fullName evidence="3">Enoyl-CoA hydratase/isomerase family protein</fullName>
    </submittedName>
</protein>
<dbReference type="InterPro" id="IPR029045">
    <property type="entry name" value="ClpP/crotonase-like_dom_sf"/>
</dbReference>
<dbReference type="PANTHER" id="PTHR42964:SF1">
    <property type="entry name" value="POLYKETIDE BIOSYNTHESIS ENOYL-COA HYDRATASE PKSH-RELATED"/>
    <property type="match status" value="1"/>
</dbReference>
<dbReference type="PROSITE" id="PS00166">
    <property type="entry name" value="ENOYL_COA_HYDRATASE"/>
    <property type="match status" value="1"/>
</dbReference>
<dbReference type="Proteomes" id="UP001501591">
    <property type="component" value="Unassembled WGS sequence"/>
</dbReference>
<gene>
    <name evidence="3" type="ORF">GCM10022383_15610</name>
</gene>
<dbReference type="InterPro" id="IPR051683">
    <property type="entry name" value="Enoyl-CoA_Hydratase/Isomerase"/>
</dbReference>
<dbReference type="PANTHER" id="PTHR42964">
    <property type="entry name" value="ENOYL-COA HYDRATASE"/>
    <property type="match status" value="1"/>
</dbReference>
<evidence type="ECO:0000256" key="2">
    <source>
        <dbReference type="RuleBase" id="RU003707"/>
    </source>
</evidence>
<dbReference type="Pfam" id="PF00378">
    <property type="entry name" value="ECH_1"/>
    <property type="match status" value="1"/>
</dbReference>
<evidence type="ECO:0000256" key="1">
    <source>
        <dbReference type="ARBA" id="ARBA00005254"/>
    </source>
</evidence>
<dbReference type="InterPro" id="IPR001753">
    <property type="entry name" value="Enoyl-CoA_hydra/iso"/>
</dbReference>
<dbReference type="RefSeq" id="WP_344818976.1">
    <property type="nucleotide sequence ID" value="NZ_BAABCP010000001.1"/>
</dbReference>
<dbReference type="InterPro" id="IPR018376">
    <property type="entry name" value="Enoyl-CoA_hyd/isom_CS"/>
</dbReference>
<name>A0ABP7N6L9_9MICO</name>
<accession>A0ABP7N6L9</accession>
<reference evidence="4" key="1">
    <citation type="journal article" date="2019" name="Int. J. Syst. Evol. Microbiol.">
        <title>The Global Catalogue of Microorganisms (GCM) 10K type strain sequencing project: providing services to taxonomists for standard genome sequencing and annotation.</title>
        <authorList>
            <consortium name="The Broad Institute Genomics Platform"/>
            <consortium name="The Broad Institute Genome Sequencing Center for Infectious Disease"/>
            <person name="Wu L."/>
            <person name="Ma J."/>
        </authorList>
    </citation>
    <scope>NUCLEOTIDE SEQUENCE [LARGE SCALE GENOMIC DNA]</scope>
    <source>
        <strain evidence="4">JCM 17024</strain>
    </source>
</reference>
<evidence type="ECO:0000313" key="4">
    <source>
        <dbReference type="Proteomes" id="UP001501591"/>
    </source>
</evidence>